<organism evidence="11 12">
    <name type="scientific">Kiloniella laminariae</name>
    <dbReference type="NCBI Taxonomy" id="454162"/>
    <lineage>
        <taxon>Bacteria</taxon>
        <taxon>Pseudomonadati</taxon>
        <taxon>Pseudomonadota</taxon>
        <taxon>Alphaproteobacteria</taxon>
        <taxon>Rhodospirillales</taxon>
        <taxon>Kiloniellaceae</taxon>
        <taxon>Kiloniella</taxon>
    </lineage>
</organism>
<dbReference type="GO" id="GO:0047728">
    <property type="term" value="F:carnitine 3-dehydrogenase activity"/>
    <property type="evidence" value="ECO:0007669"/>
    <property type="project" value="UniProtKB-EC"/>
</dbReference>
<dbReference type="InterPro" id="IPR006176">
    <property type="entry name" value="3-OHacyl-CoA_DH_NAD-bd"/>
</dbReference>
<dbReference type="Pfam" id="PF13279">
    <property type="entry name" value="4HBT_2"/>
    <property type="match status" value="1"/>
</dbReference>
<sequence length="498" mass="55525">MSREIKTVAIVGAGVIGAGWAARCLHRGINVVVTDVTAAAERGLREVIANAEPALANLSLAPRRKKGTLSFTTNLAEAVAQADFVQENAPEREDLKRNLLAEISKHVGPEVIIASSSSGLLPTRIQADCIRPERVLIGHPFNPVYLLPLVEVLGGEKTEERYITEAMAFYTSIGMHALKVRKEIEGYISDRLQEALWRETLHMVAEGVATTDEIDQAIIYGPGLRWAFMGTCLTFHLAGGEQGMRHMLEQFGPALQLPWTKLKAPELTDQLIDRMVEGTQEQSKGYSIRDLEQLRDNCLVSIMQSLRTFNYASGRTLKEDDERQYQETNGSTEWSPSDDLSRPLELHSDKVHPEWVDYNGHMTESRYLQVFGDASDALYRYVGVNDVYHAQGNSYYTVETHIYNVKEVAAQAPLKVTTQLLGLDNKRLHFVHNLYHAKDNTLLATGEQMVLHVDTAAGRACPAKPEVLEILQKIMDAHTTLPQPEYRSREMAVPPAKG</sequence>
<dbReference type="SUPFAM" id="SSF48179">
    <property type="entry name" value="6-phosphogluconate dehydrogenase C-terminal domain-like"/>
    <property type="match status" value="1"/>
</dbReference>
<dbReference type="CDD" id="cd00586">
    <property type="entry name" value="4HBT"/>
    <property type="match status" value="1"/>
</dbReference>
<dbReference type="Proteomes" id="UP001069802">
    <property type="component" value="Unassembled WGS sequence"/>
</dbReference>
<feature type="domain" description="3-hydroxyacyl-CoA dehydrogenase NAD binding" evidence="10">
    <location>
        <begin position="7"/>
        <end position="182"/>
    </location>
</feature>
<feature type="compositionally biased region" description="Polar residues" evidence="8">
    <location>
        <begin position="326"/>
        <end position="335"/>
    </location>
</feature>
<evidence type="ECO:0000256" key="4">
    <source>
        <dbReference type="ARBA" id="ARBA00022490"/>
    </source>
</evidence>
<dbReference type="InterPro" id="IPR029069">
    <property type="entry name" value="HotDog_dom_sf"/>
</dbReference>
<keyword evidence="6 7" id="KW-0520">NAD</keyword>
<proteinExistence type="inferred from homology"/>
<evidence type="ECO:0000259" key="10">
    <source>
        <dbReference type="Pfam" id="PF02737"/>
    </source>
</evidence>
<comment type="subunit">
    <text evidence="3 7">Homodimer.</text>
</comment>
<keyword evidence="5 7" id="KW-0560">Oxidoreductase</keyword>
<comment type="similarity">
    <text evidence="7">Belongs to the 3-hydroxyacyl-CoA dehydrogenase family. L-carnitine dehydrogenase subfamily.</text>
</comment>
<dbReference type="InterPro" id="IPR036291">
    <property type="entry name" value="NAD(P)-bd_dom_sf"/>
</dbReference>
<comment type="subcellular location">
    <subcellularLocation>
        <location evidence="1 7">Cytoplasm</location>
    </subcellularLocation>
</comment>
<dbReference type="SUPFAM" id="SSF51735">
    <property type="entry name" value="NAD(P)-binding Rossmann-fold domains"/>
    <property type="match status" value="1"/>
</dbReference>
<name>A0ABT4LG39_9PROT</name>
<dbReference type="EC" id="1.1.1.108" evidence="7"/>
<feature type="region of interest" description="Disordered" evidence="8">
    <location>
        <begin position="320"/>
        <end position="342"/>
    </location>
</feature>
<dbReference type="SUPFAM" id="SSF54637">
    <property type="entry name" value="Thioesterase/thiol ester dehydrase-isomerase"/>
    <property type="match status" value="1"/>
</dbReference>
<dbReference type="Pfam" id="PF00725">
    <property type="entry name" value="3HCDH"/>
    <property type="match status" value="1"/>
</dbReference>
<dbReference type="Gene3D" id="1.10.1040.10">
    <property type="entry name" value="N-(1-d-carboxylethyl)-l-norvaline Dehydrogenase, domain 2"/>
    <property type="match status" value="1"/>
</dbReference>
<evidence type="ECO:0000256" key="8">
    <source>
        <dbReference type="SAM" id="MobiDB-lite"/>
    </source>
</evidence>
<protein>
    <recommendedName>
        <fullName evidence="7">L-carnitine dehydrogenase</fullName>
        <shortName evidence="7">CDH</shortName>
        <shortName evidence="7">L-CDH</shortName>
        <ecNumber evidence="7">1.1.1.108</ecNumber>
    </recommendedName>
</protein>
<comment type="function">
    <text evidence="7">Catalyzes the NAD(+)-dependent oxidation of L-carnitine to 3-dehydrocarnitine.</text>
</comment>
<evidence type="ECO:0000256" key="5">
    <source>
        <dbReference type="ARBA" id="ARBA00023002"/>
    </source>
</evidence>
<keyword evidence="12" id="KW-1185">Reference proteome</keyword>
<dbReference type="InterPro" id="IPR026578">
    <property type="entry name" value="L-carnitine_dehydrogenase"/>
</dbReference>
<feature type="domain" description="3-hydroxyacyl-CoA dehydrogenase C-terminal" evidence="9">
    <location>
        <begin position="186"/>
        <end position="283"/>
    </location>
</feature>
<dbReference type="NCBIfam" id="NF005471">
    <property type="entry name" value="PRK07066.1"/>
    <property type="match status" value="1"/>
</dbReference>
<gene>
    <name evidence="11" type="ORF">O4H49_04750</name>
</gene>
<feature type="binding site" evidence="7">
    <location>
        <begin position="12"/>
        <end position="17"/>
    </location>
    <ligand>
        <name>NAD(+)</name>
        <dbReference type="ChEBI" id="CHEBI:57540"/>
    </ligand>
</feature>
<dbReference type="HAMAP" id="MF_02129">
    <property type="entry name" value="L_carnitine_dehydrog"/>
    <property type="match status" value="1"/>
</dbReference>
<dbReference type="Gene3D" id="3.40.50.720">
    <property type="entry name" value="NAD(P)-binding Rossmann-like Domain"/>
    <property type="match status" value="1"/>
</dbReference>
<dbReference type="PANTHER" id="PTHR48075:SF5">
    <property type="entry name" value="3-HYDROXYBUTYRYL-COA DEHYDROGENASE"/>
    <property type="match status" value="1"/>
</dbReference>
<evidence type="ECO:0000256" key="6">
    <source>
        <dbReference type="ARBA" id="ARBA00023027"/>
    </source>
</evidence>
<dbReference type="RefSeq" id="WP_269422285.1">
    <property type="nucleotide sequence ID" value="NZ_JAPWGY010000002.1"/>
</dbReference>
<dbReference type="Pfam" id="PF02737">
    <property type="entry name" value="3HCDH_N"/>
    <property type="match status" value="1"/>
</dbReference>
<evidence type="ECO:0000256" key="7">
    <source>
        <dbReference type="HAMAP-Rule" id="MF_02129"/>
    </source>
</evidence>
<comment type="caution">
    <text evidence="11">The sequence shown here is derived from an EMBL/GenBank/DDBJ whole genome shotgun (WGS) entry which is preliminary data.</text>
</comment>
<evidence type="ECO:0000256" key="1">
    <source>
        <dbReference type="ARBA" id="ARBA00004496"/>
    </source>
</evidence>
<dbReference type="InterPro" id="IPR006108">
    <property type="entry name" value="3HC_DH_C"/>
</dbReference>
<dbReference type="PANTHER" id="PTHR48075">
    <property type="entry name" value="3-HYDROXYACYL-COA DEHYDROGENASE FAMILY PROTEIN"/>
    <property type="match status" value="1"/>
</dbReference>
<keyword evidence="4 7" id="KW-0963">Cytoplasm</keyword>
<dbReference type="EMBL" id="JAPWGY010000002">
    <property type="protein sequence ID" value="MCZ4280073.1"/>
    <property type="molecule type" value="Genomic_DNA"/>
</dbReference>
<dbReference type="InterPro" id="IPR013328">
    <property type="entry name" value="6PGD_dom2"/>
</dbReference>
<dbReference type="Gene3D" id="3.10.129.10">
    <property type="entry name" value="Hotdog Thioesterase"/>
    <property type="match status" value="1"/>
</dbReference>
<evidence type="ECO:0000259" key="9">
    <source>
        <dbReference type="Pfam" id="PF00725"/>
    </source>
</evidence>
<evidence type="ECO:0000256" key="2">
    <source>
        <dbReference type="ARBA" id="ARBA00004855"/>
    </source>
</evidence>
<accession>A0ABT4LG39</accession>
<evidence type="ECO:0000313" key="12">
    <source>
        <dbReference type="Proteomes" id="UP001069802"/>
    </source>
</evidence>
<evidence type="ECO:0000313" key="11">
    <source>
        <dbReference type="EMBL" id="MCZ4280073.1"/>
    </source>
</evidence>
<evidence type="ECO:0000256" key="3">
    <source>
        <dbReference type="ARBA" id="ARBA00011738"/>
    </source>
</evidence>
<comment type="catalytic activity">
    <reaction evidence="7">
        <text>carnitine + NAD(+) = 3-dehydrocarnitine + NADH + H(+)</text>
        <dbReference type="Rhea" id="RHEA:19265"/>
        <dbReference type="ChEBI" id="CHEBI:15378"/>
        <dbReference type="ChEBI" id="CHEBI:17126"/>
        <dbReference type="ChEBI" id="CHEBI:57540"/>
        <dbReference type="ChEBI" id="CHEBI:57885"/>
        <dbReference type="ChEBI" id="CHEBI:57945"/>
        <dbReference type="EC" id="1.1.1.108"/>
    </reaction>
</comment>
<comment type="pathway">
    <text evidence="2 7">Amine and polyamine metabolism; carnitine metabolism.</text>
</comment>
<dbReference type="InterPro" id="IPR008927">
    <property type="entry name" value="6-PGluconate_DH-like_C_sf"/>
</dbReference>
<reference evidence="11" key="1">
    <citation type="submission" date="2022-12" db="EMBL/GenBank/DDBJ databases">
        <title>Bacterial isolates from different developmental stages of Nematostella vectensis.</title>
        <authorList>
            <person name="Fraune S."/>
        </authorList>
    </citation>
    <scope>NUCLEOTIDE SEQUENCE</scope>
    <source>
        <strain evidence="11">G21630-S1</strain>
    </source>
</reference>